<dbReference type="SUPFAM" id="SSF50242">
    <property type="entry name" value="TIMP-like"/>
    <property type="match status" value="1"/>
</dbReference>
<evidence type="ECO:0000256" key="1">
    <source>
        <dbReference type="SAM" id="Phobius"/>
    </source>
</evidence>
<evidence type="ECO:0000313" key="4">
    <source>
        <dbReference type="Proteomes" id="UP000515663"/>
    </source>
</evidence>
<dbReference type="AlphaFoldDB" id="A0A7D7LZX2"/>
<dbReference type="Proteomes" id="UP000515663">
    <property type="component" value="Chromosome"/>
</dbReference>
<dbReference type="InterPro" id="IPR008993">
    <property type="entry name" value="TIMP-like_OB-fold"/>
</dbReference>
<dbReference type="KEGG" id="gji:H1R19_07490"/>
<dbReference type="Gene3D" id="2.40.50.120">
    <property type="match status" value="1"/>
</dbReference>
<keyword evidence="1" id="KW-0472">Membrane</keyword>
<feature type="transmembrane region" description="Helical" evidence="1">
    <location>
        <begin position="172"/>
        <end position="195"/>
    </location>
</feature>
<keyword evidence="1" id="KW-1133">Transmembrane helix</keyword>
<feature type="chain" id="PRO_5028169108" description="Tissue inhibitor of metalloproteinase" evidence="2">
    <location>
        <begin position="39"/>
        <end position="201"/>
    </location>
</feature>
<name>A0A7D7LZX2_9ACTN</name>
<dbReference type="EMBL" id="CP059491">
    <property type="protein sequence ID" value="QMT02954.1"/>
    <property type="molecule type" value="Genomic_DNA"/>
</dbReference>
<keyword evidence="4" id="KW-1185">Reference proteome</keyword>
<proteinExistence type="predicted"/>
<dbReference type="RefSeq" id="WP_219851117.1">
    <property type="nucleotide sequence ID" value="NZ_CP059491.1"/>
</dbReference>
<gene>
    <name evidence="3" type="ORF">H1R19_07490</name>
</gene>
<keyword evidence="2" id="KW-0732">Signal</keyword>
<sequence length="201" mass="19846">MGIGDIRRRDIRRRVSGLAVAAGCVLALTALTPGSACACSCAQVPVEKTIAQAPAVVVGTVVDTASHGSGTRYTVDVERSYKKQLPSTVTVVTASTGGACGISLTEGARSVVVLGWPGGGVETGPGEWGASLCSNLEISPADVDRIAGPAFDPAPGAAPMPNDSATPTGSGWLVGGGIAVGVGLLAAAVAAVAGAGRRRRR</sequence>
<feature type="signal peptide" evidence="2">
    <location>
        <begin position="1"/>
        <end position="38"/>
    </location>
</feature>
<organism evidence="3 4">
    <name type="scientific">Gordonia jinghuaiqii</name>
    <dbReference type="NCBI Taxonomy" id="2758710"/>
    <lineage>
        <taxon>Bacteria</taxon>
        <taxon>Bacillati</taxon>
        <taxon>Actinomycetota</taxon>
        <taxon>Actinomycetes</taxon>
        <taxon>Mycobacteriales</taxon>
        <taxon>Gordoniaceae</taxon>
        <taxon>Gordonia</taxon>
    </lineage>
</organism>
<reference evidence="4" key="1">
    <citation type="submission" date="2020-07" db="EMBL/GenBank/DDBJ databases">
        <title>novel species isolated from the respiratory tract of Marmot.</title>
        <authorList>
            <person name="Zhang G."/>
        </authorList>
    </citation>
    <scope>NUCLEOTIDE SEQUENCE [LARGE SCALE GENOMIC DNA]</scope>
    <source>
        <strain evidence="4">686</strain>
    </source>
</reference>
<accession>A0A7D7LZX2</accession>
<evidence type="ECO:0000313" key="3">
    <source>
        <dbReference type="EMBL" id="QMT02954.1"/>
    </source>
</evidence>
<protein>
    <recommendedName>
        <fullName evidence="5">Tissue inhibitor of metalloproteinase</fullName>
    </recommendedName>
</protein>
<keyword evidence="1" id="KW-0812">Transmembrane</keyword>
<evidence type="ECO:0000256" key="2">
    <source>
        <dbReference type="SAM" id="SignalP"/>
    </source>
</evidence>
<evidence type="ECO:0008006" key="5">
    <source>
        <dbReference type="Google" id="ProtNLM"/>
    </source>
</evidence>